<dbReference type="PANTHER" id="PTHR19303:SF73">
    <property type="entry name" value="PROTEIN PDC2"/>
    <property type="match status" value="1"/>
</dbReference>
<feature type="domain" description="HTH CENPB-type" evidence="2">
    <location>
        <begin position="153"/>
        <end position="224"/>
    </location>
</feature>
<reference evidence="3" key="1">
    <citation type="submission" date="2021-02" db="EMBL/GenBank/DDBJ databases">
        <authorList>
            <person name="Nowell W R."/>
        </authorList>
    </citation>
    <scope>NUCLEOTIDE SEQUENCE</scope>
</reference>
<dbReference type="Pfam" id="PF03221">
    <property type="entry name" value="HTH_Tnp_Tc5"/>
    <property type="match status" value="1"/>
</dbReference>
<dbReference type="PANTHER" id="PTHR19303">
    <property type="entry name" value="TRANSPOSON"/>
    <property type="match status" value="1"/>
</dbReference>
<organism evidence="3 4">
    <name type="scientific">Rotaria magnacalcarata</name>
    <dbReference type="NCBI Taxonomy" id="392030"/>
    <lineage>
        <taxon>Eukaryota</taxon>
        <taxon>Metazoa</taxon>
        <taxon>Spiralia</taxon>
        <taxon>Gnathifera</taxon>
        <taxon>Rotifera</taxon>
        <taxon>Eurotatoria</taxon>
        <taxon>Bdelloidea</taxon>
        <taxon>Philodinida</taxon>
        <taxon>Philodinidae</taxon>
        <taxon>Rotaria</taxon>
    </lineage>
</organism>
<keyword evidence="1" id="KW-0238">DNA-binding</keyword>
<name>A0A816LGJ6_9BILA</name>
<dbReference type="InterPro" id="IPR009057">
    <property type="entry name" value="Homeodomain-like_sf"/>
</dbReference>
<accession>A0A816LGJ6</accession>
<evidence type="ECO:0000313" key="3">
    <source>
        <dbReference type="EMBL" id="CAF1937136.1"/>
    </source>
</evidence>
<evidence type="ECO:0000256" key="1">
    <source>
        <dbReference type="ARBA" id="ARBA00023125"/>
    </source>
</evidence>
<dbReference type="InterPro" id="IPR004875">
    <property type="entry name" value="DDE_SF_endonuclease_dom"/>
</dbReference>
<dbReference type="Pfam" id="PF03184">
    <property type="entry name" value="DDE_1"/>
    <property type="match status" value="1"/>
</dbReference>
<dbReference type="Gene3D" id="1.10.10.60">
    <property type="entry name" value="Homeodomain-like"/>
    <property type="match status" value="1"/>
</dbReference>
<dbReference type="PROSITE" id="PS51253">
    <property type="entry name" value="HTH_CENPB"/>
    <property type="match status" value="1"/>
</dbReference>
<dbReference type="SUPFAM" id="SSF46689">
    <property type="entry name" value="Homeodomain-like"/>
    <property type="match status" value="1"/>
</dbReference>
<protein>
    <recommendedName>
        <fullName evidence="2">HTH CENPB-type domain-containing protein</fullName>
    </recommendedName>
</protein>
<dbReference type="InterPro" id="IPR050863">
    <property type="entry name" value="CenT-Element_Derived"/>
</dbReference>
<dbReference type="SMART" id="SM00674">
    <property type="entry name" value="CENPB"/>
    <property type="match status" value="1"/>
</dbReference>
<proteinExistence type="predicted"/>
<evidence type="ECO:0000259" key="2">
    <source>
        <dbReference type="PROSITE" id="PS51253"/>
    </source>
</evidence>
<dbReference type="Pfam" id="PF04236">
    <property type="entry name" value="Transp_Tc5_C"/>
    <property type="match status" value="1"/>
</dbReference>
<evidence type="ECO:0000313" key="4">
    <source>
        <dbReference type="Proteomes" id="UP000663824"/>
    </source>
</evidence>
<dbReference type="Proteomes" id="UP000663824">
    <property type="component" value="Unassembled WGS sequence"/>
</dbReference>
<dbReference type="EMBL" id="CAJNRE010001254">
    <property type="protein sequence ID" value="CAF1937136.1"/>
    <property type="molecule type" value="Genomic_DNA"/>
</dbReference>
<sequence length="531" mass="62330">MINPHNISKVFSDLILNKFPFNRPSLINAEEQSIARNLYKCLNSILQSNSYIFENETTLAHDDDLYDLDLEDTAPEAAALEHPNESTDIDYLPIDEHNLEKSFSLDYMKRAVEYFDEKDSLTGQRKRNWCTVKHIFRRIPNSHCISRFRKYVENGGTKKQKVDDVDTFVYDQFENARHQFLPVHDIDLRRWSLKKARELNLHDFEASHTWLLRFKYRHRISSRKITQLVTRKHIESRDEINQSADTFVLETNKLIENYNSSEVLNTDQVGINLELVGNRTLTHMGEQSTWCSVRSTNNTTHSYTIQSTIALNGTVFGPLYVCLKEPSGRISDRIKKNLFNAKNIVLTCSKSGKLTSSLVTYWRDHCLVPNLISKTLLLVDSFPSHANPEVYKDLKNFEYRVIPPKTTSFIQPLDVYYNRQYKMILRRVYDHVRLDEIDINLAERNNIIKLQSLVHSQMCSTVFQPMIKYAWHKSRFLKDDPGPFQNVKQVCFSIETDKCYVKDCIDGPMIRCSWCQQELCFSHFFLCYHYH</sequence>
<dbReference type="GO" id="GO:0003677">
    <property type="term" value="F:DNA binding"/>
    <property type="evidence" value="ECO:0007669"/>
    <property type="project" value="UniProtKB-KW"/>
</dbReference>
<dbReference type="AlphaFoldDB" id="A0A816LGJ6"/>
<dbReference type="GO" id="GO:0005634">
    <property type="term" value="C:nucleus"/>
    <property type="evidence" value="ECO:0007669"/>
    <property type="project" value="TreeGrafter"/>
</dbReference>
<dbReference type="InterPro" id="IPR007350">
    <property type="entry name" value="Transposase_Tc5_C"/>
</dbReference>
<gene>
    <name evidence="3" type="ORF">MBJ925_LOCUS5132</name>
</gene>
<dbReference type="InterPro" id="IPR006600">
    <property type="entry name" value="HTH_CenpB_DNA-bd_dom"/>
</dbReference>
<comment type="caution">
    <text evidence="3">The sequence shown here is derived from an EMBL/GenBank/DDBJ whole genome shotgun (WGS) entry which is preliminary data.</text>
</comment>